<reference evidence="2" key="1">
    <citation type="submission" date="2014-09" db="EMBL/GenBank/DDBJ databases">
        <authorList>
            <person name="Mudge J."/>
            <person name="Ramaraj T."/>
            <person name="Lindquist I.E."/>
            <person name="Bharti A.K."/>
            <person name="Sundararajan A."/>
            <person name="Cameron C.T."/>
            <person name="Woodward J.E."/>
            <person name="May G.D."/>
            <person name="Brubaker C."/>
            <person name="Broadhvest J."/>
            <person name="Wilkins T.A."/>
        </authorList>
    </citation>
    <scope>NUCLEOTIDE SEQUENCE</scope>
    <source>
        <strain evidence="2">cv. AKA8401</strain>
    </source>
</reference>
<proteinExistence type="predicted"/>
<name>A0A0B0N9C7_GOSAR</name>
<keyword evidence="2" id="KW-1185">Reference proteome</keyword>
<gene>
    <name evidence="1" type="ORF">F383_34630</name>
</gene>
<protein>
    <submittedName>
        <fullName evidence="1">3-octaprenyl-4-hydroxybenzoate carboxy-lyase</fullName>
    </submittedName>
</protein>
<dbReference type="GO" id="GO:0016829">
    <property type="term" value="F:lyase activity"/>
    <property type="evidence" value="ECO:0007669"/>
    <property type="project" value="UniProtKB-KW"/>
</dbReference>
<dbReference type="Proteomes" id="UP000032142">
    <property type="component" value="Unassembled WGS sequence"/>
</dbReference>
<sequence>MACFELGVCKIGRKMAWSMAYFGLRGKRNGRMPQLCLTHDHVARPCVLGVDFENNLVWHGLAHSLVHRRVCWPCDPSQRVTWGRTWARTRPCVPISNVHTACDTGMFGGRFCPKPLPSMFRAS</sequence>
<comment type="caution">
    <text evidence="1">The sequence shown here is derived from an EMBL/GenBank/DDBJ whole genome shotgun (WGS) entry which is preliminary data.</text>
</comment>
<evidence type="ECO:0000313" key="2">
    <source>
        <dbReference type="Proteomes" id="UP000032142"/>
    </source>
</evidence>
<evidence type="ECO:0000313" key="1">
    <source>
        <dbReference type="EMBL" id="KHG07701.1"/>
    </source>
</evidence>
<accession>A0A0B0N9C7</accession>
<dbReference type="EMBL" id="JRRC01480068">
    <property type="protein sequence ID" value="KHG07701.1"/>
    <property type="molecule type" value="Genomic_DNA"/>
</dbReference>
<keyword evidence="1" id="KW-0456">Lyase</keyword>
<organism evidence="1 2">
    <name type="scientific">Gossypium arboreum</name>
    <name type="common">Tree cotton</name>
    <name type="synonym">Gossypium nanking</name>
    <dbReference type="NCBI Taxonomy" id="29729"/>
    <lineage>
        <taxon>Eukaryota</taxon>
        <taxon>Viridiplantae</taxon>
        <taxon>Streptophyta</taxon>
        <taxon>Embryophyta</taxon>
        <taxon>Tracheophyta</taxon>
        <taxon>Spermatophyta</taxon>
        <taxon>Magnoliopsida</taxon>
        <taxon>eudicotyledons</taxon>
        <taxon>Gunneridae</taxon>
        <taxon>Pentapetalae</taxon>
        <taxon>rosids</taxon>
        <taxon>malvids</taxon>
        <taxon>Malvales</taxon>
        <taxon>Malvaceae</taxon>
        <taxon>Malvoideae</taxon>
        <taxon>Gossypium</taxon>
    </lineage>
</organism>
<dbReference type="AlphaFoldDB" id="A0A0B0N9C7"/>